<evidence type="ECO:0000313" key="3">
    <source>
        <dbReference type="Proteomes" id="UP001152795"/>
    </source>
</evidence>
<evidence type="ECO:0000256" key="1">
    <source>
        <dbReference type="SAM" id="MobiDB-lite"/>
    </source>
</evidence>
<dbReference type="Proteomes" id="UP001152795">
    <property type="component" value="Unassembled WGS sequence"/>
</dbReference>
<feature type="compositionally biased region" description="Basic and acidic residues" evidence="1">
    <location>
        <begin position="366"/>
        <end position="377"/>
    </location>
</feature>
<comment type="caution">
    <text evidence="2">The sequence shown here is derived from an EMBL/GenBank/DDBJ whole genome shotgun (WGS) entry which is preliminary data.</text>
</comment>
<keyword evidence="3" id="KW-1185">Reference proteome</keyword>
<organism evidence="2 3">
    <name type="scientific">Paramuricea clavata</name>
    <name type="common">Red gorgonian</name>
    <name type="synonym">Violescent sea-whip</name>
    <dbReference type="NCBI Taxonomy" id="317549"/>
    <lineage>
        <taxon>Eukaryota</taxon>
        <taxon>Metazoa</taxon>
        <taxon>Cnidaria</taxon>
        <taxon>Anthozoa</taxon>
        <taxon>Octocorallia</taxon>
        <taxon>Malacalcyonacea</taxon>
        <taxon>Plexauridae</taxon>
        <taxon>Paramuricea</taxon>
    </lineage>
</organism>
<feature type="compositionally biased region" description="Acidic residues" evidence="1">
    <location>
        <begin position="299"/>
        <end position="314"/>
    </location>
</feature>
<evidence type="ECO:0000313" key="2">
    <source>
        <dbReference type="EMBL" id="CAB3983960.1"/>
    </source>
</evidence>
<gene>
    <name evidence="2" type="ORF">PACLA_8A034779</name>
</gene>
<feature type="compositionally biased region" description="Basic and acidic residues" evidence="1">
    <location>
        <begin position="507"/>
        <end position="530"/>
    </location>
</feature>
<sequence>MDEAQQPDLKRSKNEGDEAIAHSLAAALCGDDVEKFLQLYDEIPEGVSLERLGNIKEMARQLAALASYPSYRYSQTPVKDSTHFGINHTLQTTPLKLNGELNIPDLSVFKTPPEGPTPVDQKQFVYDEETLKTLSFYNKQLNDSGITQQEYLDILDDDAKQCSKNNEAEAFRSNDDDAVEFYTPPDTQDENIEDPPFGYPPSSDKLINSVITLLSKTATVDTSEVCEENCLQESENIQNENELGKEDGEFFEAYEVEDSEGRENDVRSSLEKNGSTLERDSAEKDSLDGSPHSRRSFTQEEDDSGISTVDENDIVQEATMTNGGHFEAKKEQIENKTEGSFVEMNHSGNSPTQRASAKKKTCNSEPELKRFTNESDIKYTQSNESEMKYTKSNCYESEETSIGWQTRHKRMSKRRYDRESERMGYYNDTTENHRSNHKESTPRRSASKNKDRNQGKLDRSETYSKVADRHVEERSKEKNAWGNRRGEDSEIHESPKRSSRRGGQAGKKSDSKYTRNGNKEKYSDLEKHENQVQNTKPQLQASVFSYRDALLKAGSAVPSTKEQIPSQVSSKADRMFNVESAVNYLSTVWMSVNNLHRKDPSKVYIYNGDQM</sequence>
<protein>
    <submittedName>
        <fullName evidence="2">Uncharacterized protein</fullName>
    </submittedName>
</protein>
<feature type="region of interest" description="Disordered" evidence="1">
    <location>
        <begin position="257"/>
        <end position="535"/>
    </location>
</feature>
<dbReference type="EMBL" id="CACRXK020000680">
    <property type="protein sequence ID" value="CAB3983960.1"/>
    <property type="molecule type" value="Genomic_DNA"/>
</dbReference>
<feature type="compositionally biased region" description="Polar residues" evidence="1">
    <location>
        <begin position="346"/>
        <end position="355"/>
    </location>
</feature>
<feature type="compositionally biased region" description="Basic and acidic residues" evidence="1">
    <location>
        <begin position="326"/>
        <end position="337"/>
    </location>
</feature>
<feature type="compositionally biased region" description="Basic and acidic residues" evidence="1">
    <location>
        <begin position="259"/>
        <end position="270"/>
    </location>
</feature>
<accession>A0A7D9HKS9</accession>
<dbReference type="AlphaFoldDB" id="A0A7D9HKS9"/>
<feature type="compositionally biased region" description="Polar residues" evidence="1">
    <location>
        <begin position="378"/>
        <end position="404"/>
    </location>
</feature>
<dbReference type="OrthoDB" id="5966728at2759"/>
<proteinExistence type="predicted"/>
<name>A0A7D9HKS9_PARCT</name>
<feature type="compositionally biased region" description="Basic and acidic residues" evidence="1">
    <location>
        <begin position="430"/>
        <end position="496"/>
    </location>
</feature>
<reference evidence="2" key="1">
    <citation type="submission" date="2020-04" db="EMBL/GenBank/DDBJ databases">
        <authorList>
            <person name="Alioto T."/>
            <person name="Alioto T."/>
            <person name="Gomez Garrido J."/>
        </authorList>
    </citation>
    <scope>NUCLEOTIDE SEQUENCE</scope>
    <source>
        <strain evidence="2">A484AB</strain>
    </source>
</reference>
<feature type="compositionally biased region" description="Basic and acidic residues" evidence="1">
    <location>
        <begin position="277"/>
        <end position="287"/>
    </location>
</feature>